<dbReference type="InterPro" id="IPR036866">
    <property type="entry name" value="RibonucZ/Hydroxyglut_hydro"/>
</dbReference>
<dbReference type="EMBL" id="QMDX01000004">
    <property type="protein sequence ID" value="TSD14281.1"/>
    <property type="molecule type" value="Genomic_DNA"/>
</dbReference>
<dbReference type="RefSeq" id="WP_144261727.1">
    <property type="nucleotide sequence ID" value="NZ_QMDX01000004.1"/>
</dbReference>
<evidence type="ECO:0000313" key="8">
    <source>
        <dbReference type="Proteomes" id="UP000319894"/>
    </source>
</evidence>
<keyword evidence="3" id="KW-0479">Metal-binding</keyword>
<comment type="caution">
    <text evidence="7">The sequence shown here is derived from an EMBL/GenBank/DDBJ whole genome shotgun (WGS) entry which is preliminary data.</text>
</comment>
<evidence type="ECO:0000256" key="5">
    <source>
        <dbReference type="ARBA" id="ARBA00022833"/>
    </source>
</evidence>
<keyword evidence="4" id="KW-0378">Hydrolase</keyword>
<dbReference type="InParanoid" id="A0A554NA70"/>
<reference evidence="7 8" key="1">
    <citation type="submission" date="2018-06" db="EMBL/GenBank/DDBJ databases">
        <title>Natronomonas sp. F16-60 a new haloarchaeon isolated from a solar saltern of Isla Cristina, Huelva, Spain.</title>
        <authorList>
            <person name="Duran-Viseras A."/>
            <person name="Sanchez-Porro C."/>
            <person name="Ventosa A."/>
        </authorList>
    </citation>
    <scope>NUCLEOTIDE SEQUENCE [LARGE SCALE GENOMIC DNA]</scope>
    <source>
        <strain evidence="7 8">F16-60</strain>
    </source>
</reference>
<accession>A0A554NA70</accession>
<dbReference type="CDD" id="cd07729">
    <property type="entry name" value="AHL_lactonase_MBL-fold"/>
    <property type="match status" value="1"/>
</dbReference>
<dbReference type="InterPro" id="IPR051013">
    <property type="entry name" value="MBL_superfamily_lactonases"/>
</dbReference>
<dbReference type="PANTHER" id="PTHR42978:SF2">
    <property type="entry name" value="102 KBASES UNSTABLE REGION: FROM 1 TO 119443"/>
    <property type="match status" value="1"/>
</dbReference>
<dbReference type="SMART" id="SM00849">
    <property type="entry name" value="Lactamase_B"/>
    <property type="match status" value="1"/>
</dbReference>
<evidence type="ECO:0000313" key="7">
    <source>
        <dbReference type="EMBL" id="TSD14281.1"/>
    </source>
</evidence>
<evidence type="ECO:0000256" key="3">
    <source>
        <dbReference type="ARBA" id="ARBA00022723"/>
    </source>
</evidence>
<organism evidence="7 8">
    <name type="scientific">Haloglomus irregulare</name>
    <dbReference type="NCBI Taxonomy" id="2234134"/>
    <lineage>
        <taxon>Archaea</taxon>
        <taxon>Methanobacteriati</taxon>
        <taxon>Methanobacteriota</taxon>
        <taxon>Stenosarchaea group</taxon>
        <taxon>Halobacteria</taxon>
        <taxon>Halobacteriales</taxon>
        <taxon>Natronomonadaceae</taxon>
        <taxon>Haloglomus</taxon>
    </lineage>
</organism>
<evidence type="ECO:0000256" key="4">
    <source>
        <dbReference type="ARBA" id="ARBA00022801"/>
    </source>
</evidence>
<dbReference type="AlphaFoldDB" id="A0A554NA70"/>
<evidence type="ECO:0000256" key="2">
    <source>
        <dbReference type="ARBA" id="ARBA00007749"/>
    </source>
</evidence>
<dbReference type="PANTHER" id="PTHR42978">
    <property type="entry name" value="QUORUM-QUENCHING LACTONASE YTNP-RELATED-RELATED"/>
    <property type="match status" value="1"/>
</dbReference>
<feature type="domain" description="Metallo-beta-lactamase" evidence="6">
    <location>
        <begin position="43"/>
        <end position="253"/>
    </location>
</feature>
<dbReference type="GO" id="GO:0046872">
    <property type="term" value="F:metal ion binding"/>
    <property type="evidence" value="ECO:0007669"/>
    <property type="project" value="UniProtKB-KW"/>
</dbReference>
<dbReference type="Gene3D" id="3.60.15.10">
    <property type="entry name" value="Ribonuclease Z/Hydroxyacylglutathione hydrolase-like"/>
    <property type="match status" value="1"/>
</dbReference>
<keyword evidence="5" id="KW-0862">Zinc</keyword>
<dbReference type="OrthoDB" id="7773at2157"/>
<dbReference type="InterPro" id="IPR001279">
    <property type="entry name" value="Metallo-B-lactamas"/>
</dbReference>
<evidence type="ECO:0000259" key="6">
    <source>
        <dbReference type="SMART" id="SM00849"/>
    </source>
</evidence>
<evidence type="ECO:0000256" key="1">
    <source>
        <dbReference type="ARBA" id="ARBA00001947"/>
    </source>
</evidence>
<dbReference type="Proteomes" id="UP000319894">
    <property type="component" value="Unassembled WGS sequence"/>
</dbReference>
<protein>
    <submittedName>
        <fullName evidence="7">N-acyl homoserine lactonase family protein</fullName>
    </submittedName>
</protein>
<proteinExistence type="inferred from homology"/>
<dbReference type="GO" id="GO:0016787">
    <property type="term" value="F:hydrolase activity"/>
    <property type="evidence" value="ECO:0007669"/>
    <property type="project" value="UniProtKB-KW"/>
</dbReference>
<gene>
    <name evidence="7" type="ORF">DP107_08500</name>
</gene>
<comment type="similarity">
    <text evidence="2">Belongs to the metallo-beta-lactamase superfamily.</text>
</comment>
<keyword evidence="8" id="KW-1185">Reference proteome</keyword>
<name>A0A554NA70_9EURY</name>
<sequence>MVEMDLHLLDRGHIMSDRNFAIDGTTAATYSDRNPDADYGEFAVWNLLIDHPEGTVLWDTGSHPEAADGHWPEPLFEAFAHPDAGERDLPTALDDIGYTLDDIDMVVQSHLHLDHAGGLHRFEGTDVPVYVHRREVEFAYLSAKTPAGANAYLASDFDRDLDWAVVAGERQLLPGVDLLHLPGHTPGLLGARLETDAHGTVLVAGDEAFLAANYEEGVPMGQSLTTDNAAWRESRRRLKDIERRTDATVLLGHDPERTATLRERWG</sequence>
<dbReference type="SUPFAM" id="SSF56281">
    <property type="entry name" value="Metallo-hydrolase/oxidoreductase"/>
    <property type="match status" value="1"/>
</dbReference>
<comment type="cofactor">
    <cofactor evidence="1">
        <name>Zn(2+)</name>
        <dbReference type="ChEBI" id="CHEBI:29105"/>
    </cofactor>
</comment>
<dbReference type="Pfam" id="PF00753">
    <property type="entry name" value="Lactamase_B"/>
    <property type="match status" value="1"/>
</dbReference>